<organism evidence="3 4">
    <name type="scientific">Salipaludibacillus agaradhaerens</name>
    <name type="common">Bacillus agaradhaerens</name>
    <dbReference type="NCBI Taxonomy" id="76935"/>
    <lineage>
        <taxon>Bacteria</taxon>
        <taxon>Bacillati</taxon>
        <taxon>Bacillota</taxon>
        <taxon>Bacilli</taxon>
        <taxon>Bacillales</taxon>
        <taxon>Bacillaceae</taxon>
    </lineage>
</organism>
<dbReference type="Proteomes" id="UP001057753">
    <property type="component" value="Unassembled WGS sequence"/>
</dbReference>
<dbReference type="AlphaFoldDB" id="A0A9Q4FYJ3"/>
<evidence type="ECO:0000313" key="3">
    <source>
        <dbReference type="EMBL" id="MCR6095793.1"/>
    </source>
</evidence>
<protein>
    <submittedName>
        <fullName evidence="3">Lytic transglycosylase domain-containing protein</fullName>
    </submittedName>
</protein>
<comment type="caution">
    <text evidence="3">The sequence shown here is derived from an EMBL/GenBank/DDBJ whole genome shotgun (WGS) entry which is preliminary data.</text>
</comment>
<accession>A0A9Q4FYJ3</accession>
<keyword evidence="4" id="KW-1185">Reference proteome</keyword>
<dbReference type="PANTHER" id="PTHR37423">
    <property type="entry name" value="SOLUBLE LYTIC MUREIN TRANSGLYCOSYLASE-RELATED"/>
    <property type="match status" value="1"/>
</dbReference>
<feature type="domain" description="Transglycosylase SLT" evidence="2">
    <location>
        <begin position="91"/>
        <end position="196"/>
    </location>
</feature>
<gene>
    <name evidence="3" type="ORF">HXA33_04485</name>
</gene>
<dbReference type="EMBL" id="JABXYM010000001">
    <property type="protein sequence ID" value="MCR6095793.1"/>
    <property type="molecule type" value="Genomic_DNA"/>
</dbReference>
<dbReference type="PANTHER" id="PTHR37423:SF2">
    <property type="entry name" value="MEMBRANE-BOUND LYTIC MUREIN TRANSGLYCOSYLASE C"/>
    <property type="match status" value="1"/>
</dbReference>
<dbReference type="CDD" id="cd00254">
    <property type="entry name" value="LT-like"/>
    <property type="match status" value="1"/>
</dbReference>
<dbReference type="Gene3D" id="1.10.530.10">
    <property type="match status" value="1"/>
</dbReference>
<dbReference type="Pfam" id="PF01464">
    <property type="entry name" value="SLT"/>
    <property type="match status" value="1"/>
</dbReference>
<sequence length="215" mass="23277">MTDYYQWQILRSWGNQQSHLIGDSSSSASVDKTFNQLLQSQLEASIRQAPQLAGKQSANMTGSSQITSQLSASNTSKLKSQSGNDKAYLSLIKQAAEKYGVDANLIYAIIKHESGFRSDAKSHAGAQGLMQLMPQTARGLGVNNSFDPAQNIDGGTRYIKAMLDKYNGNTELALAAYNAGPGNVDKHGGIPPFRETRAYVPKVLGTFRQLTSQTV</sequence>
<dbReference type="InterPro" id="IPR023346">
    <property type="entry name" value="Lysozyme-like_dom_sf"/>
</dbReference>
<evidence type="ECO:0000259" key="2">
    <source>
        <dbReference type="Pfam" id="PF01464"/>
    </source>
</evidence>
<name>A0A9Q4FYJ3_SALAG</name>
<proteinExistence type="predicted"/>
<feature type="compositionally biased region" description="Polar residues" evidence="1">
    <location>
        <begin position="54"/>
        <end position="81"/>
    </location>
</feature>
<dbReference type="SUPFAM" id="SSF53955">
    <property type="entry name" value="Lysozyme-like"/>
    <property type="match status" value="1"/>
</dbReference>
<feature type="region of interest" description="Disordered" evidence="1">
    <location>
        <begin position="53"/>
        <end position="81"/>
    </location>
</feature>
<reference evidence="3" key="1">
    <citation type="submission" date="2020-06" db="EMBL/GenBank/DDBJ databases">
        <title>Insight into the genomes of haloalkaliphilic bacilli from Kenyan soda lakes.</title>
        <authorList>
            <person name="Mwirichia R."/>
            <person name="Villamizar G.C."/>
            <person name="Poehlein A."/>
            <person name="Mugweru J."/>
            <person name="Kipnyargis A."/>
            <person name="Kiplimo D."/>
            <person name="Orwa P."/>
            <person name="Daniel R."/>
        </authorList>
    </citation>
    <scope>NUCLEOTIDE SEQUENCE</scope>
    <source>
        <strain evidence="3">B1096_S55</strain>
    </source>
</reference>
<evidence type="ECO:0000256" key="1">
    <source>
        <dbReference type="SAM" id="MobiDB-lite"/>
    </source>
</evidence>
<evidence type="ECO:0000313" key="4">
    <source>
        <dbReference type="Proteomes" id="UP001057753"/>
    </source>
</evidence>
<dbReference type="InterPro" id="IPR008258">
    <property type="entry name" value="Transglycosylase_SLT_dom_1"/>
</dbReference>